<proteinExistence type="predicted"/>
<evidence type="ECO:0000256" key="2">
    <source>
        <dbReference type="ARBA" id="ARBA00023125"/>
    </source>
</evidence>
<dbReference type="EMBL" id="CP034550">
    <property type="protein sequence ID" value="QFZ21592.1"/>
    <property type="molecule type" value="Genomic_DNA"/>
</dbReference>
<dbReference type="KEGG" id="ssyi:EKG83_33110"/>
<dbReference type="GO" id="GO:0003677">
    <property type="term" value="F:DNA binding"/>
    <property type="evidence" value="ECO:0007669"/>
    <property type="project" value="UniProtKB-KW"/>
</dbReference>
<accession>A0A5Q0H7A8</accession>
<dbReference type="Pfam" id="PF13280">
    <property type="entry name" value="WYL"/>
    <property type="match status" value="1"/>
</dbReference>
<dbReference type="InterPro" id="IPR036388">
    <property type="entry name" value="WH-like_DNA-bd_sf"/>
</dbReference>
<dbReference type="SUPFAM" id="SSF46785">
    <property type="entry name" value="Winged helix' DNA-binding domain"/>
    <property type="match status" value="1"/>
</dbReference>
<dbReference type="InterPro" id="IPR026881">
    <property type="entry name" value="WYL_dom"/>
</dbReference>
<keyword evidence="6" id="KW-1185">Reference proteome</keyword>
<dbReference type="PROSITE" id="PS00894">
    <property type="entry name" value="HTH_DEOR_1"/>
    <property type="match status" value="1"/>
</dbReference>
<keyword evidence="1" id="KW-0805">Transcription regulation</keyword>
<dbReference type="InterPro" id="IPR036390">
    <property type="entry name" value="WH_DNA-bd_sf"/>
</dbReference>
<reference evidence="6" key="1">
    <citation type="journal article" date="2021" name="Curr. Microbiol.">
        <title>Complete genome of nocamycin-producing strain Saccharothrix syringae NRRL B-16468 reveals the biosynthetic potential for secondary metabolites.</title>
        <authorList>
            <person name="Mo X."/>
            <person name="Yang S."/>
        </authorList>
    </citation>
    <scope>NUCLEOTIDE SEQUENCE [LARGE SCALE GENOMIC DNA]</scope>
    <source>
        <strain evidence="6">ATCC 51364 / DSM 43886 / JCM 6844 / KCTC 9398 / NBRC 14523 / NRRL B-16468 / INA 2240</strain>
    </source>
</reference>
<keyword evidence="3" id="KW-0804">Transcription</keyword>
<dbReference type="InterPro" id="IPR018356">
    <property type="entry name" value="Tscrpt_reg_HTH_DeoR_CS"/>
</dbReference>
<evidence type="ECO:0000313" key="5">
    <source>
        <dbReference type="EMBL" id="QFZ21592.1"/>
    </source>
</evidence>
<dbReference type="GO" id="GO:0003700">
    <property type="term" value="F:DNA-binding transcription factor activity"/>
    <property type="evidence" value="ECO:0007669"/>
    <property type="project" value="InterPro"/>
</dbReference>
<organism evidence="5 6">
    <name type="scientific">Saccharothrix syringae</name>
    <name type="common">Nocardiopsis syringae</name>
    <dbReference type="NCBI Taxonomy" id="103733"/>
    <lineage>
        <taxon>Bacteria</taxon>
        <taxon>Bacillati</taxon>
        <taxon>Actinomycetota</taxon>
        <taxon>Actinomycetes</taxon>
        <taxon>Pseudonocardiales</taxon>
        <taxon>Pseudonocardiaceae</taxon>
        <taxon>Saccharothrix</taxon>
    </lineage>
</organism>
<dbReference type="InterPro" id="IPR001034">
    <property type="entry name" value="DeoR_HTH"/>
</dbReference>
<name>A0A5Q0H7A8_SACSY</name>
<dbReference type="PANTHER" id="PTHR34580">
    <property type="match status" value="1"/>
</dbReference>
<dbReference type="Proteomes" id="UP000325787">
    <property type="component" value="Chromosome"/>
</dbReference>
<sequence length="228" mass="25028">MANIGWRTLRLLSLLQTHRFWPGSELAAELGVSRRTLRRDVERIREMGYEVTAHPGVAGGYQLRAGDRLPTLLVLDDDEAVAVVAGLLAAANGTVPGAEATALRALAKLVPVMPPRVRDRAGALSSAGDTPVDVGTLATTALACRNGERLRFDYVAGSGEHSSRLVEPLRLLSLDHRWYLLAWDVQRDAWRQFRLDRMTEPALTGQPATPREVPGEDVHAFVRTLTEH</sequence>
<dbReference type="InterPro" id="IPR013196">
    <property type="entry name" value="HTH_11"/>
</dbReference>
<gene>
    <name evidence="5" type="ORF">EKG83_33110</name>
</gene>
<evidence type="ECO:0000313" key="6">
    <source>
        <dbReference type="Proteomes" id="UP000325787"/>
    </source>
</evidence>
<dbReference type="InterPro" id="IPR051534">
    <property type="entry name" value="CBASS_pafABC_assoc_protein"/>
</dbReference>
<dbReference type="PROSITE" id="PS52050">
    <property type="entry name" value="WYL"/>
    <property type="match status" value="1"/>
</dbReference>
<evidence type="ECO:0000256" key="3">
    <source>
        <dbReference type="ARBA" id="ARBA00023163"/>
    </source>
</evidence>
<evidence type="ECO:0000259" key="4">
    <source>
        <dbReference type="PROSITE" id="PS51000"/>
    </source>
</evidence>
<feature type="domain" description="HTH deoR-type" evidence="4">
    <location>
        <begin position="4"/>
        <end position="59"/>
    </location>
</feature>
<dbReference type="OrthoDB" id="3483912at2"/>
<dbReference type="PANTHER" id="PTHR34580:SF3">
    <property type="entry name" value="PROTEIN PAFB"/>
    <property type="match status" value="1"/>
</dbReference>
<dbReference type="Pfam" id="PF08279">
    <property type="entry name" value="HTH_11"/>
    <property type="match status" value="1"/>
</dbReference>
<keyword evidence="2" id="KW-0238">DNA-binding</keyword>
<dbReference type="Gene3D" id="1.10.10.10">
    <property type="entry name" value="Winged helix-like DNA-binding domain superfamily/Winged helix DNA-binding domain"/>
    <property type="match status" value="1"/>
</dbReference>
<dbReference type="AlphaFoldDB" id="A0A5Q0H7A8"/>
<protein>
    <submittedName>
        <fullName evidence="5">WYL domain-containing protein</fullName>
    </submittedName>
</protein>
<dbReference type="RefSeq" id="WP_051766796.1">
    <property type="nucleotide sequence ID" value="NZ_CP034550.1"/>
</dbReference>
<evidence type="ECO:0000256" key="1">
    <source>
        <dbReference type="ARBA" id="ARBA00023015"/>
    </source>
</evidence>
<dbReference type="PROSITE" id="PS51000">
    <property type="entry name" value="HTH_DEOR_2"/>
    <property type="match status" value="1"/>
</dbReference>